<feature type="binding site" evidence="13">
    <location>
        <position position="279"/>
    </location>
    <ligand>
        <name>NADPH</name>
        <dbReference type="ChEBI" id="CHEBI:57783"/>
    </ligand>
</feature>
<dbReference type="FunFam" id="1.10.1040.10:FF:000001">
    <property type="entry name" value="Glycerol-3-phosphate dehydrogenase [NAD(P)+]"/>
    <property type="match status" value="1"/>
</dbReference>
<feature type="binding site" evidence="16">
    <location>
        <begin position="7"/>
        <end position="12"/>
    </location>
    <ligand>
        <name>NAD(+)</name>
        <dbReference type="ChEBI" id="CHEBI:57540"/>
    </ligand>
</feature>
<dbReference type="OrthoDB" id="9812273at2"/>
<dbReference type="FunFam" id="3.40.50.720:FF:000019">
    <property type="entry name" value="Glycerol-3-phosphate dehydrogenase [NAD(P)+]"/>
    <property type="match status" value="1"/>
</dbReference>
<dbReference type="UniPathway" id="UPA00940"/>
<feature type="binding site" evidence="13">
    <location>
        <position position="10"/>
    </location>
    <ligand>
        <name>NADPH</name>
        <dbReference type="ChEBI" id="CHEBI:57783"/>
    </ligand>
</feature>
<sequence length="336" mass="36036">MKIGVIGGGSWGTALAKLLADQGHEVLMWVHEPDLVTSINQSRENTTYLAGHRLPETLRATHDMKEAVSDREMIVSVPPSHVLREVMGQAAPYLPDGIPIVSATKGIENDSLMLVSEILEDVLAPRFHPFLCYLSGPSFAKEVAAQKPTAVTIASYNHRLAVKVQQVFSTTYFRAYTSNDVVGVEIGGALKNVIAIASGAVSGMELGLNASAGMITRGLNEITRLGVRMGANPLTLTGLAGMGDLVLTCTGGLSRNRTVGYKLGQGMTIDAILSEMNMVAEGIKTSRSVHNLAEKIGVEMPISEQVYQVIYEGKDTRQAVTDLMSRPLKAELGGWM</sequence>
<feature type="binding site" evidence="16">
    <location>
        <position position="140"/>
    </location>
    <ligand>
        <name>NAD(+)</name>
        <dbReference type="ChEBI" id="CHEBI:57540"/>
    </ligand>
</feature>
<evidence type="ECO:0000256" key="12">
    <source>
        <dbReference type="ARBA" id="ARBA00080511"/>
    </source>
</evidence>
<feature type="binding site" evidence="13">
    <location>
        <position position="48"/>
    </location>
    <ligand>
        <name>NADPH</name>
        <dbReference type="ChEBI" id="CHEBI:57783"/>
    </ligand>
</feature>
<dbReference type="InterPro" id="IPR008927">
    <property type="entry name" value="6-PGluconate_DH-like_C_sf"/>
</dbReference>
<comment type="pathway">
    <text evidence="13">Membrane lipid metabolism; glycerophospholipid metabolism.</text>
</comment>
<evidence type="ECO:0000256" key="9">
    <source>
        <dbReference type="ARBA" id="ARBA00052716"/>
    </source>
</evidence>
<comment type="similarity">
    <text evidence="1 13 17">Belongs to the NAD-dependent glycerol-3-phosphate dehydrogenase family.</text>
</comment>
<dbReference type="PRINTS" id="PR00077">
    <property type="entry name" value="GPDHDRGNASE"/>
</dbReference>
<dbReference type="NCBIfam" id="NF000942">
    <property type="entry name" value="PRK00094.1-4"/>
    <property type="match status" value="1"/>
</dbReference>
<dbReference type="PIRSF" id="PIRSF000114">
    <property type="entry name" value="Glycerol-3-P_dh"/>
    <property type="match status" value="1"/>
</dbReference>
<feature type="binding site" evidence="13">
    <location>
        <position position="191"/>
    </location>
    <ligand>
        <name>sn-glycerol 3-phosphate</name>
        <dbReference type="ChEBI" id="CHEBI:57597"/>
    </ligand>
</feature>
<feature type="domain" description="Glycerol-3-phosphate dehydrogenase NAD-dependent N-terminal" evidence="18">
    <location>
        <begin position="2"/>
        <end position="160"/>
    </location>
</feature>
<evidence type="ECO:0000256" key="5">
    <source>
        <dbReference type="ARBA" id="ARBA00023027"/>
    </source>
</evidence>
<comment type="function">
    <text evidence="13">Catalyzes the reduction of the glycolytic intermediate dihydroxyacetone phosphate (DHAP) to sn-glycerol 3-phosphate (G3P), the key precursor for phospholipid synthesis.</text>
</comment>
<dbReference type="GO" id="GO:0141153">
    <property type="term" value="F:glycerol-3-phosphate dehydrogenase (NADP+) activity"/>
    <property type="evidence" value="ECO:0007669"/>
    <property type="project" value="RHEA"/>
</dbReference>
<feature type="binding site" evidence="15">
    <location>
        <begin position="255"/>
        <end position="256"/>
    </location>
    <ligand>
        <name>substrate</name>
    </ligand>
</feature>
<feature type="binding site" evidence="13">
    <location>
        <position position="255"/>
    </location>
    <ligand>
        <name>sn-glycerol 3-phosphate</name>
        <dbReference type="ChEBI" id="CHEBI:57597"/>
    </ligand>
</feature>
<dbReference type="NCBIfam" id="NF000940">
    <property type="entry name" value="PRK00094.1-2"/>
    <property type="match status" value="1"/>
</dbReference>
<evidence type="ECO:0000313" key="21">
    <source>
        <dbReference type="Proteomes" id="UP000249169"/>
    </source>
</evidence>
<evidence type="ECO:0000256" key="4">
    <source>
        <dbReference type="ARBA" id="ARBA00023002"/>
    </source>
</evidence>
<gene>
    <name evidence="13" type="primary">gpsA</name>
    <name evidence="20" type="ORF">DL240_16845</name>
</gene>
<comment type="catalytic activity">
    <reaction evidence="13">
        <text>sn-glycerol 3-phosphate + NAD(+) = dihydroxyacetone phosphate + NADH + H(+)</text>
        <dbReference type="Rhea" id="RHEA:11092"/>
        <dbReference type="ChEBI" id="CHEBI:15378"/>
        <dbReference type="ChEBI" id="CHEBI:57540"/>
        <dbReference type="ChEBI" id="CHEBI:57597"/>
        <dbReference type="ChEBI" id="CHEBI:57642"/>
        <dbReference type="ChEBI" id="CHEBI:57945"/>
        <dbReference type="EC" id="1.1.1.94"/>
    </reaction>
</comment>
<evidence type="ECO:0000256" key="3">
    <source>
        <dbReference type="ARBA" id="ARBA00022857"/>
    </source>
</evidence>
<dbReference type="HAMAP" id="MF_00394">
    <property type="entry name" value="NAD_Glyc3P_dehydrog"/>
    <property type="match status" value="1"/>
</dbReference>
<protein>
    <recommendedName>
        <fullName evidence="11 13">Glycerol-3-phosphate dehydrogenase [NAD(P)+]</fullName>
        <ecNumber evidence="10 13">1.1.1.94</ecNumber>
    </recommendedName>
    <alternativeName>
        <fullName evidence="13">NAD(P)(+)-dependent glycerol-3-phosphate dehydrogenase</fullName>
    </alternativeName>
    <alternativeName>
        <fullName evidence="12 13">NAD(P)H-dependent dihydroxyacetone-phosphate reductase</fullName>
    </alternativeName>
</protein>
<evidence type="ECO:0000256" key="1">
    <source>
        <dbReference type="ARBA" id="ARBA00011009"/>
    </source>
</evidence>
<dbReference type="GO" id="GO:0046168">
    <property type="term" value="P:glycerol-3-phosphate catabolic process"/>
    <property type="evidence" value="ECO:0007669"/>
    <property type="project" value="InterPro"/>
</dbReference>
<evidence type="ECO:0000256" key="2">
    <source>
        <dbReference type="ARBA" id="ARBA00022516"/>
    </source>
</evidence>
<organism evidence="20 21">
    <name type="scientific">Lujinxingia litoralis</name>
    <dbReference type="NCBI Taxonomy" id="2211119"/>
    <lineage>
        <taxon>Bacteria</taxon>
        <taxon>Deltaproteobacteria</taxon>
        <taxon>Bradymonadales</taxon>
        <taxon>Lujinxingiaceae</taxon>
        <taxon>Lujinxingia</taxon>
    </lineage>
</organism>
<comment type="subcellular location">
    <subcellularLocation>
        <location evidence="13">Cytoplasm</location>
    </subcellularLocation>
</comment>
<keyword evidence="8 13" id="KW-1208">Phospholipid metabolism</keyword>
<dbReference type="RefSeq" id="WP_111731068.1">
    <property type="nucleotide sequence ID" value="NZ_QHKO01000010.1"/>
</dbReference>
<evidence type="ECO:0000256" key="7">
    <source>
        <dbReference type="ARBA" id="ARBA00023209"/>
    </source>
</evidence>
<feature type="binding site" evidence="13">
    <location>
        <position position="138"/>
    </location>
    <ligand>
        <name>sn-glycerol 3-phosphate</name>
        <dbReference type="ChEBI" id="CHEBI:57597"/>
    </ligand>
</feature>
<keyword evidence="4 13" id="KW-0560">Oxidoreductase</keyword>
<feature type="binding site" evidence="13">
    <location>
        <position position="31"/>
    </location>
    <ligand>
        <name>NADPH</name>
        <dbReference type="ChEBI" id="CHEBI:57783"/>
    </ligand>
</feature>
<keyword evidence="6 13" id="KW-0443">Lipid metabolism</keyword>
<dbReference type="Pfam" id="PF01210">
    <property type="entry name" value="NAD_Gly3P_dh_N"/>
    <property type="match status" value="1"/>
</dbReference>
<dbReference type="InterPro" id="IPR036291">
    <property type="entry name" value="NAD(P)-bd_dom_sf"/>
</dbReference>
<dbReference type="GO" id="GO:0006650">
    <property type="term" value="P:glycerophospholipid metabolic process"/>
    <property type="evidence" value="ECO:0007669"/>
    <property type="project" value="UniProtKB-UniRule"/>
</dbReference>
<evidence type="ECO:0000259" key="19">
    <source>
        <dbReference type="Pfam" id="PF07479"/>
    </source>
</evidence>
<keyword evidence="5 13" id="KW-0520">NAD</keyword>
<name>A0A328C587_9DELT</name>
<dbReference type="GO" id="GO:0005829">
    <property type="term" value="C:cytosol"/>
    <property type="evidence" value="ECO:0007669"/>
    <property type="project" value="TreeGrafter"/>
</dbReference>
<feature type="binding site" evidence="13">
    <location>
        <position position="105"/>
    </location>
    <ligand>
        <name>sn-glycerol 3-phosphate</name>
        <dbReference type="ChEBI" id="CHEBI:57597"/>
    </ligand>
</feature>
<feature type="binding site" evidence="13">
    <location>
        <position position="256"/>
    </location>
    <ligand>
        <name>sn-glycerol 3-phosphate</name>
        <dbReference type="ChEBI" id="CHEBI:57597"/>
    </ligand>
</feature>
<keyword evidence="7 13" id="KW-0594">Phospholipid biosynthesis</keyword>
<feature type="binding site" evidence="16">
    <location>
        <position position="255"/>
    </location>
    <ligand>
        <name>NAD(+)</name>
        <dbReference type="ChEBI" id="CHEBI:57540"/>
    </ligand>
</feature>
<dbReference type="InterPro" id="IPR006168">
    <property type="entry name" value="G3P_DH_NAD-dep"/>
</dbReference>
<dbReference type="EMBL" id="QHKO01000010">
    <property type="protein sequence ID" value="RAL20472.1"/>
    <property type="molecule type" value="Genomic_DNA"/>
</dbReference>
<feature type="binding site" evidence="13">
    <location>
        <position position="281"/>
    </location>
    <ligand>
        <name>NADPH</name>
        <dbReference type="ChEBI" id="CHEBI:57783"/>
    </ligand>
</feature>
<feature type="binding site" evidence="13">
    <location>
        <position position="244"/>
    </location>
    <ligand>
        <name>sn-glycerol 3-phosphate</name>
        <dbReference type="ChEBI" id="CHEBI:57597"/>
    </ligand>
</feature>
<dbReference type="Proteomes" id="UP000249169">
    <property type="component" value="Unassembled WGS sequence"/>
</dbReference>
<evidence type="ECO:0000256" key="14">
    <source>
        <dbReference type="PIRSR" id="PIRSR000114-1"/>
    </source>
</evidence>
<comment type="caution">
    <text evidence="13">Lacks conserved residue(s) required for the propagation of feature annotation.</text>
</comment>
<feature type="active site" description="Proton acceptor" evidence="13 14">
    <location>
        <position position="191"/>
    </location>
</feature>
<dbReference type="SUPFAM" id="SSF48179">
    <property type="entry name" value="6-phosphogluconate dehydrogenase C-terminal domain-like"/>
    <property type="match status" value="1"/>
</dbReference>
<feature type="binding site" evidence="15">
    <location>
        <position position="105"/>
    </location>
    <ligand>
        <name>substrate</name>
    </ligand>
</feature>
<dbReference type="GO" id="GO:0008654">
    <property type="term" value="P:phospholipid biosynthetic process"/>
    <property type="evidence" value="ECO:0007669"/>
    <property type="project" value="UniProtKB-KW"/>
</dbReference>
<dbReference type="InterPro" id="IPR013328">
    <property type="entry name" value="6PGD_dom2"/>
</dbReference>
<keyword evidence="21" id="KW-1185">Reference proteome</keyword>
<dbReference type="Pfam" id="PF07479">
    <property type="entry name" value="NAD_Gly3P_dh_C"/>
    <property type="match status" value="1"/>
</dbReference>
<keyword evidence="13" id="KW-0547">Nucleotide-binding</keyword>
<evidence type="ECO:0000256" key="11">
    <source>
        <dbReference type="ARBA" id="ARBA00069372"/>
    </source>
</evidence>
<dbReference type="PROSITE" id="PS00957">
    <property type="entry name" value="NAD_G3PDH"/>
    <property type="match status" value="1"/>
</dbReference>
<dbReference type="GO" id="GO:0046167">
    <property type="term" value="P:glycerol-3-phosphate biosynthetic process"/>
    <property type="evidence" value="ECO:0007669"/>
    <property type="project" value="UniProtKB-UniRule"/>
</dbReference>
<evidence type="ECO:0000256" key="15">
    <source>
        <dbReference type="PIRSR" id="PIRSR000114-2"/>
    </source>
</evidence>
<evidence type="ECO:0000256" key="6">
    <source>
        <dbReference type="ARBA" id="ARBA00023098"/>
    </source>
</evidence>
<accession>A0A328C587</accession>
<evidence type="ECO:0000256" key="13">
    <source>
        <dbReference type="HAMAP-Rule" id="MF_00394"/>
    </source>
</evidence>
<comment type="caution">
    <text evidence="20">The sequence shown here is derived from an EMBL/GenBank/DDBJ whole genome shotgun (WGS) entry which is preliminary data.</text>
</comment>
<reference evidence="20 21" key="1">
    <citation type="submission" date="2018-05" db="EMBL/GenBank/DDBJ databases">
        <title>Lujinxingia marina gen. nov. sp. nov., a new facultative anaerobic member of the class Deltaproteobacteria, and proposal of Lujinxingaceae fam. nov.</title>
        <authorList>
            <person name="Li C.-M."/>
        </authorList>
    </citation>
    <scope>NUCLEOTIDE SEQUENCE [LARGE SCALE GENOMIC DNA]</scope>
    <source>
        <strain evidence="20 21">B210</strain>
    </source>
</reference>
<dbReference type="PANTHER" id="PTHR11728:SF1">
    <property type="entry name" value="GLYCEROL-3-PHOSPHATE DEHYDROGENASE [NAD(+)] 2, CHLOROPLASTIC"/>
    <property type="match status" value="1"/>
</dbReference>
<comment type="catalytic activity">
    <reaction evidence="9">
        <text>sn-glycerol 3-phosphate + NADP(+) = dihydroxyacetone phosphate + NADPH + H(+)</text>
        <dbReference type="Rhea" id="RHEA:11096"/>
        <dbReference type="ChEBI" id="CHEBI:15378"/>
        <dbReference type="ChEBI" id="CHEBI:57597"/>
        <dbReference type="ChEBI" id="CHEBI:57642"/>
        <dbReference type="ChEBI" id="CHEBI:57783"/>
        <dbReference type="ChEBI" id="CHEBI:58349"/>
        <dbReference type="EC" id="1.1.1.94"/>
    </reaction>
    <physiologicalReaction direction="right-to-left" evidence="9">
        <dbReference type="Rhea" id="RHEA:11098"/>
    </physiologicalReaction>
</comment>
<evidence type="ECO:0000256" key="8">
    <source>
        <dbReference type="ARBA" id="ARBA00023264"/>
    </source>
</evidence>
<dbReference type="Gene3D" id="1.10.1040.10">
    <property type="entry name" value="N-(1-d-carboxylethyl)-l-norvaline Dehydrogenase, domain 2"/>
    <property type="match status" value="1"/>
</dbReference>
<dbReference type="Gene3D" id="3.40.50.720">
    <property type="entry name" value="NAD(P)-binding Rossmann-like Domain"/>
    <property type="match status" value="1"/>
</dbReference>
<evidence type="ECO:0000313" key="20">
    <source>
        <dbReference type="EMBL" id="RAL20472.1"/>
    </source>
</evidence>
<dbReference type="EC" id="1.1.1.94" evidence="10 13"/>
<evidence type="ECO:0000259" key="18">
    <source>
        <dbReference type="Pfam" id="PF01210"/>
    </source>
</evidence>
<feature type="binding site" evidence="13">
    <location>
        <position position="255"/>
    </location>
    <ligand>
        <name>NADPH</name>
        <dbReference type="ChEBI" id="CHEBI:57783"/>
    </ligand>
</feature>
<feature type="binding site" evidence="13">
    <location>
        <position position="105"/>
    </location>
    <ligand>
        <name>NADPH</name>
        <dbReference type="ChEBI" id="CHEBI:57783"/>
    </ligand>
</feature>
<evidence type="ECO:0000256" key="10">
    <source>
        <dbReference type="ARBA" id="ARBA00066687"/>
    </source>
</evidence>
<feature type="binding site" evidence="13">
    <location>
        <position position="254"/>
    </location>
    <ligand>
        <name>sn-glycerol 3-phosphate</name>
        <dbReference type="ChEBI" id="CHEBI:57597"/>
    </ligand>
</feature>
<feature type="binding site" evidence="13">
    <location>
        <position position="140"/>
    </location>
    <ligand>
        <name>NADPH</name>
        <dbReference type="ChEBI" id="CHEBI:57783"/>
    </ligand>
</feature>
<feature type="binding site" evidence="13">
    <location>
        <position position="11"/>
    </location>
    <ligand>
        <name>NADPH</name>
        <dbReference type="ChEBI" id="CHEBI:57783"/>
    </ligand>
</feature>
<dbReference type="SUPFAM" id="SSF51735">
    <property type="entry name" value="NAD(P)-binding Rossmann-fold domains"/>
    <property type="match status" value="1"/>
</dbReference>
<keyword evidence="13" id="KW-0963">Cytoplasm</keyword>
<dbReference type="GO" id="GO:0051287">
    <property type="term" value="F:NAD binding"/>
    <property type="evidence" value="ECO:0007669"/>
    <property type="project" value="InterPro"/>
</dbReference>
<dbReference type="InterPro" id="IPR011128">
    <property type="entry name" value="G3P_DH_NAD-dep_N"/>
</dbReference>
<feature type="binding site" evidence="13">
    <location>
        <position position="136"/>
    </location>
    <ligand>
        <name>sn-glycerol 3-phosphate</name>
        <dbReference type="ChEBI" id="CHEBI:57597"/>
    </ligand>
</feature>
<feature type="domain" description="Glycerol-3-phosphate dehydrogenase NAD-dependent C-terminal" evidence="19">
    <location>
        <begin position="180"/>
        <end position="320"/>
    </location>
</feature>
<evidence type="ECO:0000256" key="16">
    <source>
        <dbReference type="PIRSR" id="PIRSR000114-3"/>
    </source>
</evidence>
<dbReference type="InterPro" id="IPR006109">
    <property type="entry name" value="G3P_DH_NAD-dep_C"/>
</dbReference>
<keyword evidence="3 13" id="KW-0521">NADP</keyword>
<dbReference type="GO" id="GO:0141152">
    <property type="term" value="F:glycerol-3-phosphate dehydrogenase (NAD+) activity"/>
    <property type="evidence" value="ECO:0007669"/>
    <property type="project" value="RHEA"/>
</dbReference>
<dbReference type="AlphaFoldDB" id="A0A328C587"/>
<dbReference type="PANTHER" id="PTHR11728">
    <property type="entry name" value="GLYCEROL-3-PHOSPHATE DEHYDROGENASE"/>
    <property type="match status" value="1"/>
</dbReference>
<keyword evidence="2 13" id="KW-0444">Lipid biosynthesis</keyword>
<dbReference type="GO" id="GO:0005975">
    <property type="term" value="P:carbohydrate metabolic process"/>
    <property type="evidence" value="ECO:0007669"/>
    <property type="project" value="InterPro"/>
</dbReference>
<proteinExistence type="inferred from homology"/>
<evidence type="ECO:0000256" key="17">
    <source>
        <dbReference type="RuleBase" id="RU000437"/>
    </source>
</evidence>